<feature type="compositionally biased region" description="Polar residues" evidence="1">
    <location>
        <begin position="1"/>
        <end position="20"/>
    </location>
</feature>
<evidence type="ECO:0000313" key="3">
    <source>
        <dbReference type="Proteomes" id="UP001203665"/>
    </source>
</evidence>
<organism evidence="2 3">
    <name type="scientific">Alkalicoccobacillus plakortidis</name>
    <dbReference type="NCBI Taxonomy" id="444060"/>
    <lineage>
        <taxon>Bacteria</taxon>
        <taxon>Bacillati</taxon>
        <taxon>Bacillota</taxon>
        <taxon>Bacilli</taxon>
        <taxon>Bacillales</taxon>
        <taxon>Bacillaceae</taxon>
        <taxon>Alkalicoccobacillus</taxon>
    </lineage>
</organism>
<comment type="caution">
    <text evidence="2">The sequence shown here is derived from an EMBL/GenBank/DDBJ whole genome shotgun (WGS) entry which is preliminary data.</text>
</comment>
<dbReference type="EMBL" id="JAMQJY010000003">
    <property type="protein sequence ID" value="MCM2677260.1"/>
    <property type="molecule type" value="Genomic_DNA"/>
</dbReference>
<accession>A0ABT0XNF8</accession>
<proteinExistence type="predicted"/>
<sequence length="65" mass="7317">MSSPSLTKPTSVSLTVQTRTDGTEQDVTLADQTFNLPQEPDDYIYRVSVNWEKGDTSHAFIIRVE</sequence>
<keyword evidence="3" id="KW-1185">Reference proteome</keyword>
<feature type="region of interest" description="Disordered" evidence="1">
    <location>
        <begin position="1"/>
        <end position="31"/>
    </location>
</feature>
<evidence type="ECO:0000313" key="2">
    <source>
        <dbReference type="EMBL" id="MCM2677260.1"/>
    </source>
</evidence>
<protein>
    <submittedName>
        <fullName evidence="2">Uncharacterized protein</fullName>
    </submittedName>
</protein>
<name>A0ABT0XNF8_9BACI</name>
<reference evidence="2" key="1">
    <citation type="submission" date="2022-06" db="EMBL/GenBank/DDBJ databases">
        <title>Alkalicoccobacillus porphyridii sp. nov., isolated from a marine red alga, Porphyridium purpureum and reclassification of Shouchella plakortidis and Shouchella gibsonii as Alkalicoccobacillus plakortidis comb. nov. and Alkalicoccobacillus gibsonii comb. nov.</title>
        <authorList>
            <person name="Kim K.H."/>
            <person name="Lee J.K."/>
            <person name="Han D.M."/>
            <person name="Baek J.H."/>
            <person name="Jeon C.O."/>
        </authorList>
    </citation>
    <scope>NUCLEOTIDE SEQUENCE</scope>
    <source>
        <strain evidence="2">DSM 19153</strain>
    </source>
</reference>
<dbReference type="RefSeq" id="WP_251610848.1">
    <property type="nucleotide sequence ID" value="NZ_JAMQJY010000003.1"/>
</dbReference>
<gene>
    <name evidence="2" type="ORF">NDM98_18690</name>
</gene>
<dbReference type="Proteomes" id="UP001203665">
    <property type="component" value="Unassembled WGS sequence"/>
</dbReference>
<evidence type="ECO:0000256" key="1">
    <source>
        <dbReference type="SAM" id="MobiDB-lite"/>
    </source>
</evidence>